<evidence type="ECO:0000256" key="6">
    <source>
        <dbReference type="ARBA" id="ARBA00023098"/>
    </source>
</evidence>
<proteinExistence type="inferred from homology"/>
<sequence>MNKTCNCGILGLGSSFPEKVLTNHDLEKMVDTSDEWIIKRTGISERRVLDEDMPTYKLGVEAAKKALADAKVNPEEVDLIIVTTETPDYLSPSMSCLIQSEIGATRAAAFDLNAACSGFIYGLSVANQFIKSGFYKYVLLVGCEGLSKVVDWKDRNTCVLFGDGSGAALLGPVEEGYGIITTYTGADGEMGKNLTIPCCYIASRDIEARGGEAKRTLWMDGSEVFKFAVKIMEHATIKVLEDTGLSMDDIKVIMPHQANIRILEGAAKRLNIPNDKVFSNLHKYGNISSASIPVGLDEAYRQNLFSKGDNLILVGFGGGLTWGSAVIRWNK</sequence>
<comment type="domain">
    <text evidence="14">The last Arg residue of the ACP-binding site is essential for the weak association between ACP/AcpP and FabH.</text>
</comment>
<evidence type="ECO:0000259" key="15">
    <source>
        <dbReference type="Pfam" id="PF08541"/>
    </source>
</evidence>
<comment type="subunit">
    <text evidence="14">Homodimer.</text>
</comment>
<dbReference type="InterPro" id="IPR016039">
    <property type="entry name" value="Thiolase-like"/>
</dbReference>
<gene>
    <name evidence="14" type="primary">fabH</name>
    <name evidence="17" type="ORF">M972_111342</name>
</gene>
<organism evidence="17 18">
    <name type="scientific">Acetivibrio thermocellus AD2</name>
    <dbReference type="NCBI Taxonomy" id="1138384"/>
    <lineage>
        <taxon>Bacteria</taxon>
        <taxon>Bacillati</taxon>
        <taxon>Bacillota</taxon>
        <taxon>Clostridia</taxon>
        <taxon>Eubacteriales</taxon>
        <taxon>Oscillospiraceae</taxon>
        <taxon>Acetivibrio</taxon>
    </lineage>
</organism>
<dbReference type="NCBIfam" id="NF006829">
    <property type="entry name" value="PRK09352.1"/>
    <property type="match status" value="1"/>
</dbReference>
<evidence type="ECO:0000256" key="14">
    <source>
        <dbReference type="HAMAP-Rule" id="MF_01815"/>
    </source>
</evidence>
<feature type="active site" evidence="14">
    <location>
        <position position="256"/>
    </location>
</feature>
<comment type="caution">
    <text evidence="17">The sequence shown here is derived from an EMBL/GenBank/DDBJ whole genome shotgun (WGS) entry which is preliminary data.</text>
</comment>
<evidence type="ECO:0000313" key="17">
    <source>
        <dbReference type="EMBL" id="PFH02561.1"/>
    </source>
</evidence>
<keyword evidence="3 14" id="KW-0444">Lipid biosynthesis</keyword>
<keyword evidence="7 14" id="KW-0275">Fatty acid biosynthesis</keyword>
<evidence type="ECO:0000256" key="4">
    <source>
        <dbReference type="ARBA" id="ARBA00022679"/>
    </source>
</evidence>
<dbReference type="Pfam" id="PF08545">
    <property type="entry name" value="ACP_syn_III"/>
    <property type="match status" value="1"/>
</dbReference>
<name>A0AB36TGB2_ACETH</name>
<comment type="similarity">
    <text evidence="2 14">Belongs to the thiolase-like superfamily. FabH family.</text>
</comment>
<dbReference type="Proteomes" id="UP000223596">
    <property type="component" value="Unassembled WGS sequence"/>
</dbReference>
<evidence type="ECO:0000256" key="5">
    <source>
        <dbReference type="ARBA" id="ARBA00022832"/>
    </source>
</evidence>
<keyword evidence="4 14" id="KW-0808">Transferase</keyword>
<keyword evidence="6 14" id="KW-0443">Lipid metabolism</keyword>
<feature type="domain" description="Beta-ketoacyl-[acyl-carrier-protein] synthase III C-terminal" evidence="15">
    <location>
        <begin position="240"/>
        <end position="329"/>
    </location>
</feature>
<dbReference type="HAMAP" id="MF_01815">
    <property type="entry name" value="FabH"/>
    <property type="match status" value="1"/>
</dbReference>
<comment type="function">
    <text evidence="14">Catalyzes the condensation reaction of fatty acid synthesis by the addition to an acyl acceptor of two carbons from malonyl-ACP. Catalyzes the first condensation reaction which initiates fatty acid synthesis and may therefore play a role in governing the total rate of fatty acid production. Possesses both acetoacetyl-ACP synthase and acetyl transacylase activities. Its substrate specificity determines the biosynthesis of branched-chain and/or straight-chain of fatty acids.</text>
</comment>
<evidence type="ECO:0000256" key="1">
    <source>
        <dbReference type="ARBA" id="ARBA00005194"/>
    </source>
</evidence>
<dbReference type="GO" id="GO:0006633">
    <property type="term" value="P:fatty acid biosynthetic process"/>
    <property type="evidence" value="ECO:0007669"/>
    <property type="project" value="UniProtKB-UniRule"/>
</dbReference>
<dbReference type="Pfam" id="PF08541">
    <property type="entry name" value="ACP_syn_III_C"/>
    <property type="match status" value="1"/>
</dbReference>
<dbReference type="NCBIfam" id="TIGR00747">
    <property type="entry name" value="fabH"/>
    <property type="match status" value="1"/>
</dbReference>
<dbReference type="EMBL" id="PDBW01000001">
    <property type="protein sequence ID" value="PFH02561.1"/>
    <property type="molecule type" value="Genomic_DNA"/>
</dbReference>
<feature type="active site" evidence="14">
    <location>
        <position position="116"/>
    </location>
</feature>
<reference evidence="17 18" key="1">
    <citation type="submission" date="2017-09" db="EMBL/GenBank/DDBJ databases">
        <title>Evaluation of Pacific Biosciences Sequencing Technology to Finishing C. thermocellum Genome Sequences.</title>
        <authorList>
            <person name="Brown S."/>
        </authorList>
    </citation>
    <scope>NUCLEOTIDE SEQUENCE [LARGE SCALE GENOMIC DNA]</scope>
    <source>
        <strain evidence="17 18">AD2</strain>
    </source>
</reference>
<evidence type="ECO:0000256" key="3">
    <source>
        <dbReference type="ARBA" id="ARBA00022516"/>
    </source>
</evidence>
<keyword evidence="8 14" id="KW-0511">Multifunctional enzyme</keyword>
<feature type="domain" description="Beta-ketoacyl-[acyl-carrier-protein] synthase III N-terminal" evidence="16">
    <location>
        <begin position="110"/>
        <end position="188"/>
    </location>
</feature>
<comment type="pathway">
    <text evidence="1 14">Lipid metabolism; fatty acid biosynthesis.</text>
</comment>
<evidence type="ECO:0000256" key="7">
    <source>
        <dbReference type="ARBA" id="ARBA00023160"/>
    </source>
</evidence>
<evidence type="ECO:0000256" key="10">
    <source>
        <dbReference type="ARBA" id="ARBA00051096"/>
    </source>
</evidence>
<dbReference type="InterPro" id="IPR013747">
    <property type="entry name" value="ACP_syn_III_C"/>
</dbReference>
<protein>
    <recommendedName>
        <fullName evidence="14">Beta-ketoacyl-[acyl-carrier-protein] synthase III</fullName>
        <shortName evidence="14">Beta-ketoacyl-ACP synthase III</shortName>
        <shortName evidence="14">KAS III</shortName>
        <ecNumber evidence="14">2.3.1.180</ecNumber>
    </recommendedName>
    <alternativeName>
        <fullName evidence="14">3-oxoacyl-[acyl-carrier-protein] synthase 3</fullName>
    </alternativeName>
    <alternativeName>
        <fullName evidence="14">3-oxoacyl-[acyl-carrier-protein] synthase III</fullName>
    </alternativeName>
</protein>
<dbReference type="FunFam" id="3.40.47.10:FF:000004">
    <property type="entry name" value="3-oxoacyl-[acyl-carrier-protein] synthase 3"/>
    <property type="match status" value="1"/>
</dbReference>
<dbReference type="AlphaFoldDB" id="A0AB36TGB2"/>
<dbReference type="InterPro" id="IPR013751">
    <property type="entry name" value="ACP_syn_III_N"/>
</dbReference>
<comment type="catalytic activity">
    <reaction evidence="13">
        <text>3-methylbutanoyl-CoA + malonyl-[ACP] + H(+) = 5-methyl-3-oxohexanoyl-[ACP] + CO2 + CoA</text>
        <dbReference type="Rhea" id="RHEA:42272"/>
        <dbReference type="Rhea" id="RHEA-COMP:9623"/>
        <dbReference type="Rhea" id="RHEA-COMP:9941"/>
        <dbReference type="ChEBI" id="CHEBI:15378"/>
        <dbReference type="ChEBI" id="CHEBI:16526"/>
        <dbReference type="ChEBI" id="CHEBI:57287"/>
        <dbReference type="ChEBI" id="CHEBI:57345"/>
        <dbReference type="ChEBI" id="CHEBI:78449"/>
        <dbReference type="ChEBI" id="CHEBI:78822"/>
        <dbReference type="EC" id="2.3.1.300"/>
    </reaction>
    <physiologicalReaction direction="left-to-right" evidence="13">
        <dbReference type="Rhea" id="RHEA:42273"/>
    </physiologicalReaction>
</comment>
<dbReference type="GO" id="GO:0005737">
    <property type="term" value="C:cytoplasm"/>
    <property type="evidence" value="ECO:0007669"/>
    <property type="project" value="UniProtKB-SubCell"/>
</dbReference>
<dbReference type="CDD" id="cd00830">
    <property type="entry name" value="KAS_III"/>
    <property type="match status" value="1"/>
</dbReference>
<evidence type="ECO:0000256" key="9">
    <source>
        <dbReference type="ARBA" id="ARBA00023315"/>
    </source>
</evidence>
<dbReference type="GeneID" id="35805224"/>
<dbReference type="Gene3D" id="3.40.47.10">
    <property type="match status" value="1"/>
</dbReference>
<comment type="catalytic activity">
    <reaction evidence="12">
        <text>2-methylpropanoyl-CoA + malonyl-[ACP] + H(+) = 4-methyl-3-oxopentanoyl-[ACP] + CO2 + CoA</text>
        <dbReference type="Rhea" id="RHEA:42268"/>
        <dbReference type="Rhea" id="RHEA-COMP:9623"/>
        <dbReference type="Rhea" id="RHEA-COMP:9940"/>
        <dbReference type="ChEBI" id="CHEBI:15378"/>
        <dbReference type="ChEBI" id="CHEBI:16526"/>
        <dbReference type="ChEBI" id="CHEBI:57287"/>
        <dbReference type="ChEBI" id="CHEBI:57338"/>
        <dbReference type="ChEBI" id="CHEBI:78449"/>
        <dbReference type="ChEBI" id="CHEBI:78820"/>
        <dbReference type="EC" id="2.3.1.300"/>
    </reaction>
    <physiologicalReaction direction="left-to-right" evidence="12">
        <dbReference type="Rhea" id="RHEA:42269"/>
    </physiologicalReaction>
</comment>
<keyword evidence="5 14" id="KW-0276">Fatty acid metabolism</keyword>
<keyword evidence="14" id="KW-0963">Cytoplasm</keyword>
<evidence type="ECO:0000313" key="18">
    <source>
        <dbReference type="Proteomes" id="UP000223596"/>
    </source>
</evidence>
<evidence type="ECO:0000256" key="8">
    <source>
        <dbReference type="ARBA" id="ARBA00023268"/>
    </source>
</evidence>
<comment type="catalytic activity">
    <reaction evidence="11">
        <text>(2S)-2-methylbutanoyl-CoA + malonyl-[ACP] + H(+) = (4S)-4-methyl-3-oxohexanoyl-[ACP] + CO2 + CoA</text>
        <dbReference type="Rhea" id="RHEA:42276"/>
        <dbReference type="Rhea" id="RHEA-COMP:9623"/>
        <dbReference type="Rhea" id="RHEA-COMP:17148"/>
        <dbReference type="ChEBI" id="CHEBI:15378"/>
        <dbReference type="ChEBI" id="CHEBI:16526"/>
        <dbReference type="ChEBI" id="CHEBI:57287"/>
        <dbReference type="ChEBI" id="CHEBI:78449"/>
        <dbReference type="ChEBI" id="CHEBI:88166"/>
        <dbReference type="ChEBI" id="CHEBI:167462"/>
        <dbReference type="EC" id="2.3.1.300"/>
    </reaction>
    <physiologicalReaction direction="left-to-right" evidence="11">
        <dbReference type="Rhea" id="RHEA:42277"/>
    </physiologicalReaction>
</comment>
<feature type="region of interest" description="ACP-binding" evidence="14">
    <location>
        <begin position="257"/>
        <end position="261"/>
    </location>
</feature>
<evidence type="ECO:0000259" key="16">
    <source>
        <dbReference type="Pfam" id="PF08545"/>
    </source>
</evidence>
<dbReference type="InterPro" id="IPR004655">
    <property type="entry name" value="FabH"/>
</dbReference>
<evidence type="ECO:0000256" key="13">
    <source>
        <dbReference type="ARBA" id="ARBA00052985"/>
    </source>
</evidence>
<comment type="catalytic activity">
    <reaction evidence="10">
        <text>malonyl-[ACP] + acetyl-CoA + H(+) = 3-oxobutanoyl-[ACP] + CO2 + CoA</text>
        <dbReference type="Rhea" id="RHEA:12080"/>
        <dbReference type="Rhea" id="RHEA-COMP:9623"/>
        <dbReference type="Rhea" id="RHEA-COMP:9625"/>
        <dbReference type="ChEBI" id="CHEBI:15378"/>
        <dbReference type="ChEBI" id="CHEBI:16526"/>
        <dbReference type="ChEBI" id="CHEBI:57287"/>
        <dbReference type="ChEBI" id="CHEBI:57288"/>
        <dbReference type="ChEBI" id="CHEBI:78449"/>
        <dbReference type="ChEBI" id="CHEBI:78450"/>
        <dbReference type="EC" id="2.3.1.180"/>
    </reaction>
    <physiologicalReaction direction="left-to-right" evidence="10">
        <dbReference type="Rhea" id="RHEA:12081"/>
    </physiologicalReaction>
</comment>
<dbReference type="GO" id="GO:0004315">
    <property type="term" value="F:3-oxoacyl-[acyl-carrier-protein] synthase activity"/>
    <property type="evidence" value="ECO:0007669"/>
    <property type="project" value="InterPro"/>
</dbReference>
<feature type="active site" evidence="14">
    <location>
        <position position="286"/>
    </location>
</feature>
<evidence type="ECO:0000256" key="2">
    <source>
        <dbReference type="ARBA" id="ARBA00008642"/>
    </source>
</evidence>
<dbReference type="PANTHER" id="PTHR43091">
    <property type="entry name" value="3-OXOACYL-[ACYL-CARRIER-PROTEIN] SYNTHASE"/>
    <property type="match status" value="1"/>
</dbReference>
<dbReference type="PANTHER" id="PTHR43091:SF1">
    <property type="entry name" value="BETA-KETOACYL-[ACYL-CARRIER-PROTEIN] SYNTHASE III, CHLOROPLASTIC"/>
    <property type="match status" value="1"/>
</dbReference>
<dbReference type="SUPFAM" id="SSF53901">
    <property type="entry name" value="Thiolase-like"/>
    <property type="match status" value="1"/>
</dbReference>
<accession>A0AB36TGB2</accession>
<evidence type="ECO:0000256" key="11">
    <source>
        <dbReference type="ARBA" id="ARBA00052407"/>
    </source>
</evidence>
<dbReference type="EC" id="2.3.1.180" evidence="14"/>
<keyword evidence="9 14" id="KW-0012">Acyltransferase</keyword>
<comment type="subcellular location">
    <subcellularLocation>
        <location evidence="14">Cytoplasm</location>
    </subcellularLocation>
</comment>
<dbReference type="RefSeq" id="WP_003518605.1">
    <property type="nucleotide sequence ID" value="NZ_CP013828.1"/>
</dbReference>
<dbReference type="GO" id="GO:0033818">
    <property type="term" value="F:beta-ketoacyl-acyl-carrier-protein synthase III activity"/>
    <property type="evidence" value="ECO:0007669"/>
    <property type="project" value="UniProtKB-UniRule"/>
</dbReference>
<evidence type="ECO:0000256" key="12">
    <source>
        <dbReference type="ARBA" id="ARBA00052467"/>
    </source>
</evidence>